<evidence type="ECO:0000256" key="1">
    <source>
        <dbReference type="SAM" id="MobiDB-lite"/>
    </source>
</evidence>
<keyword evidence="2" id="KW-0472">Membrane</keyword>
<dbReference type="AlphaFoldDB" id="A0AAV9XA71"/>
<feature type="region of interest" description="Disordered" evidence="1">
    <location>
        <begin position="310"/>
        <end position="332"/>
    </location>
</feature>
<dbReference type="Proteomes" id="UP001365542">
    <property type="component" value="Unassembled WGS sequence"/>
</dbReference>
<keyword evidence="2" id="KW-0812">Transmembrane</keyword>
<sequence>MTVTFRPSSYSTKRVFSLLILLIAFYVQPVLSTTSINAYTDATCRFAPRPPQVGPPTGFCQTIVTPNAISVDIQELDMGCTVTIYSDPYCTDNMLEIIPGDCGNLNGTTIRSFSIDECPPGTIDTTIASNSTATGTSSTTIPTSTSSGYTPNMRNTSSTNKTAIIAGATGGGIVLILITIGIIAYFYRKDRNAKRQIDYATDNFVGPVGGVGGVGSIGGGGGGGASGGYDTTNTSTTIAPDAPAGYTGLGPYSTHYPPVGELEGHPAFWRYGTKYAAPVGPSGSGHFETQAAEGIPMPNIPRQELAASSTLRVTRQDRDNLPDMPRIPGPYA</sequence>
<feature type="signal peptide" evidence="3">
    <location>
        <begin position="1"/>
        <end position="32"/>
    </location>
</feature>
<feature type="chain" id="PRO_5043799278" evidence="3">
    <location>
        <begin position="33"/>
        <end position="332"/>
    </location>
</feature>
<keyword evidence="2" id="KW-1133">Transmembrane helix</keyword>
<feature type="transmembrane region" description="Helical" evidence="2">
    <location>
        <begin position="163"/>
        <end position="187"/>
    </location>
</feature>
<proteinExistence type="predicted"/>
<name>A0AAV9XA71_9PEZI</name>
<keyword evidence="3" id="KW-0732">Signal</keyword>
<reference evidence="4 5" key="1">
    <citation type="submission" date="2019-10" db="EMBL/GenBank/DDBJ databases">
        <authorList>
            <person name="Palmer J.M."/>
        </authorList>
    </citation>
    <scope>NUCLEOTIDE SEQUENCE [LARGE SCALE GENOMIC DNA]</scope>
    <source>
        <strain evidence="4 5">TWF694</strain>
    </source>
</reference>
<evidence type="ECO:0000313" key="4">
    <source>
        <dbReference type="EMBL" id="KAK6538526.1"/>
    </source>
</evidence>
<feature type="region of interest" description="Disordered" evidence="1">
    <location>
        <begin position="129"/>
        <end position="154"/>
    </location>
</feature>
<gene>
    <name evidence="4" type="ORF">TWF694_010106</name>
</gene>
<keyword evidence="5" id="KW-1185">Reference proteome</keyword>
<dbReference type="CDD" id="cd12087">
    <property type="entry name" value="TM_EGFR-like"/>
    <property type="match status" value="1"/>
</dbReference>
<evidence type="ECO:0000256" key="2">
    <source>
        <dbReference type="SAM" id="Phobius"/>
    </source>
</evidence>
<protein>
    <submittedName>
        <fullName evidence="4">Uncharacterized protein</fullName>
    </submittedName>
</protein>
<comment type="caution">
    <text evidence="4">The sequence shown here is derived from an EMBL/GenBank/DDBJ whole genome shotgun (WGS) entry which is preliminary data.</text>
</comment>
<dbReference type="EMBL" id="JAVHJO010000007">
    <property type="protein sequence ID" value="KAK6538526.1"/>
    <property type="molecule type" value="Genomic_DNA"/>
</dbReference>
<feature type="compositionally biased region" description="Low complexity" evidence="1">
    <location>
        <begin position="129"/>
        <end position="151"/>
    </location>
</feature>
<organism evidence="4 5">
    <name type="scientific">Orbilia ellipsospora</name>
    <dbReference type="NCBI Taxonomy" id="2528407"/>
    <lineage>
        <taxon>Eukaryota</taxon>
        <taxon>Fungi</taxon>
        <taxon>Dikarya</taxon>
        <taxon>Ascomycota</taxon>
        <taxon>Pezizomycotina</taxon>
        <taxon>Orbiliomycetes</taxon>
        <taxon>Orbiliales</taxon>
        <taxon>Orbiliaceae</taxon>
        <taxon>Orbilia</taxon>
    </lineage>
</organism>
<evidence type="ECO:0000313" key="5">
    <source>
        <dbReference type="Proteomes" id="UP001365542"/>
    </source>
</evidence>
<accession>A0AAV9XA71</accession>
<evidence type="ECO:0000256" key="3">
    <source>
        <dbReference type="SAM" id="SignalP"/>
    </source>
</evidence>